<dbReference type="InterPro" id="IPR000522">
    <property type="entry name" value="ABC_transptr_permease_BtuC"/>
</dbReference>
<evidence type="ECO:0000256" key="4">
    <source>
        <dbReference type="ARBA" id="ARBA00022475"/>
    </source>
</evidence>
<feature type="transmembrane region" description="Helical" evidence="8">
    <location>
        <begin position="7"/>
        <end position="29"/>
    </location>
</feature>
<organism evidence="9 10">
    <name type="scientific">Bartonella bilalgolemii</name>
    <dbReference type="NCBI Taxonomy" id="2942911"/>
    <lineage>
        <taxon>Bacteria</taxon>
        <taxon>Pseudomonadati</taxon>
        <taxon>Pseudomonadota</taxon>
        <taxon>Alphaproteobacteria</taxon>
        <taxon>Hyphomicrobiales</taxon>
        <taxon>Bartonellaceae</taxon>
        <taxon>Bartonella</taxon>
    </lineage>
</organism>
<feature type="transmembrane region" description="Helical" evidence="8">
    <location>
        <begin position="82"/>
        <end position="101"/>
    </location>
</feature>
<keyword evidence="6 8" id="KW-1133">Transmembrane helix</keyword>
<feature type="transmembrane region" description="Helical" evidence="8">
    <location>
        <begin position="183"/>
        <end position="200"/>
    </location>
</feature>
<evidence type="ECO:0000256" key="8">
    <source>
        <dbReference type="SAM" id="Phobius"/>
    </source>
</evidence>
<feature type="transmembrane region" description="Helical" evidence="8">
    <location>
        <begin position="265"/>
        <end position="286"/>
    </location>
</feature>
<sequence length="318" mass="34989">MKNYSITIAIIAIFSACSIFVGYSDMTLADLLSGDLKAWLLFWQTRLPRTIAVLLTGMSLALSGTIMQLLTRNRFVEPSTAGTVESASLGILFVMIFMPDIPVLGKMVVSTAFAMIGTLIFMFLLYKVPLKSVLIVPLIGIMLGYVINALTNAIADHEMLLPSLQAHLFGSFSMIIDGKYELLWLSFPLCILAYFAAHHFTVVGLGEDLTNNLGLNYRTVMFFGLFIVASITALVTCTVGRIPFVGLIIPNLISNFMGDNMRHSAPWVMISGAGLVLICDLLGRVLHHDFEIPISTVMGVIGSFVFIILLLHWRQRFG</sequence>
<evidence type="ECO:0000256" key="6">
    <source>
        <dbReference type="ARBA" id="ARBA00022989"/>
    </source>
</evidence>
<evidence type="ECO:0000256" key="2">
    <source>
        <dbReference type="ARBA" id="ARBA00007935"/>
    </source>
</evidence>
<comment type="subcellular location">
    <subcellularLocation>
        <location evidence="1">Cell membrane</location>
        <topology evidence="1">Multi-pass membrane protein</topology>
    </subcellularLocation>
</comment>
<dbReference type="InterPro" id="IPR037294">
    <property type="entry name" value="ABC_BtuC-like"/>
</dbReference>
<reference evidence="9 10" key="1">
    <citation type="submission" date="2022-05" db="EMBL/GenBank/DDBJ databases">
        <title>Description of the Bartonella bilalgolemii sp. nov. Isolated from Apodemus uralensis (Pallas 1811).</title>
        <authorList>
            <person name="Zgheib R."/>
            <person name="Celebi B."/>
        </authorList>
    </citation>
    <scope>NUCLEOTIDE SEQUENCE [LARGE SCALE GENOMIC DNA]</scope>
    <source>
        <strain evidence="9 10">G70</strain>
    </source>
</reference>
<accession>A0ABT0P7L8</accession>
<feature type="transmembrane region" description="Helical" evidence="8">
    <location>
        <begin position="49"/>
        <end position="70"/>
    </location>
</feature>
<dbReference type="SUPFAM" id="SSF81345">
    <property type="entry name" value="ABC transporter involved in vitamin B12 uptake, BtuC"/>
    <property type="match status" value="1"/>
</dbReference>
<evidence type="ECO:0000256" key="7">
    <source>
        <dbReference type="ARBA" id="ARBA00023136"/>
    </source>
</evidence>
<dbReference type="Proteomes" id="UP001523003">
    <property type="component" value="Unassembled WGS sequence"/>
</dbReference>
<comment type="caution">
    <text evidence="9">The sequence shown here is derived from an EMBL/GenBank/DDBJ whole genome shotgun (WGS) entry which is preliminary data.</text>
</comment>
<protein>
    <submittedName>
        <fullName evidence="9">Iron chelate uptake ABC transporter family permease subunit</fullName>
    </submittedName>
</protein>
<evidence type="ECO:0000256" key="1">
    <source>
        <dbReference type="ARBA" id="ARBA00004651"/>
    </source>
</evidence>
<evidence type="ECO:0000313" key="9">
    <source>
        <dbReference type="EMBL" id="MCL6229474.1"/>
    </source>
</evidence>
<feature type="transmembrane region" description="Helical" evidence="8">
    <location>
        <begin position="133"/>
        <end position="154"/>
    </location>
</feature>
<keyword evidence="5 8" id="KW-0812">Transmembrane</keyword>
<dbReference type="CDD" id="cd06550">
    <property type="entry name" value="TM_ABC_iron-siderophores_like"/>
    <property type="match status" value="1"/>
</dbReference>
<dbReference type="PANTHER" id="PTHR30472">
    <property type="entry name" value="FERRIC ENTEROBACTIN TRANSPORT SYSTEM PERMEASE PROTEIN"/>
    <property type="match status" value="1"/>
</dbReference>
<proteinExistence type="inferred from homology"/>
<comment type="similarity">
    <text evidence="2">Belongs to the binding-protein-dependent transport system permease family. FecCD subfamily.</text>
</comment>
<dbReference type="Pfam" id="PF01032">
    <property type="entry name" value="FecCD"/>
    <property type="match status" value="1"/>
</dbReference>
<feature type="transmembrane region" description="Helical" evidence="8">
    <location>
        <begin position="107"/>
        <end position="126"/>
    </location>
</feature>
<evidence type="ECO:0000256" key="3">
    <source>
        <dbReference type="ARBA" id="ARBA00022448"/>
    </source>
</evidence>
<name>A0ABT0P7L8_9HYPH</name>
<dbReference type="PANTHER" id="PTHR30472:SF27">
    <property type="entry name" value="PETROBACTIN IMPORT SYSTEM PERMEASE PROTEIN YCLN"/>
    <property type="match status" value="1"/>
</dbReference>
<feature type="transmembrane region" description="Helical" evidence="8">
    <location>
        <begin position="292"/>
        <end position="313"/>
    </location>
</feature>
<dbReference type="RefSeq" id="WP_249675740.1">
    <property type="nucleotide sequence ID" value="NZ_JAMCOF010000003.1"/>
</dbReference>
<feature type="transmembrane region" description="Helical" evidence="8">
    <location>
        <begin position="220"/>
        <end position="253"/>
    </location>
</feature>
<evidence type="ECO:0000313" key="10">
    <source>
        <dbReference type="Proteomes" id="UP001523003"/>
    </source>
</evidence>
<dbReference type="Gene3D" id="1.10.3470.10">
    <property type="entry name" value="ABC transporter involved in vitamin B12 uptake, BtuC"/>
    <property type="match status" value="1"/>
</dbReference>
<keyword evidence="7 8" id="KW-0472">Membrane</keyword>
<keyword evidence="3" id="KW-0813">Transport</keyword>
<evidence type="ECO:0000256" key="5">
    <source>
        <dbReference type="ARBA" id="ARBA00022692"/>
    </source>
</evidence>
<dbReference type="EMBL" id="JAMCOF010000003">
    <property type="protein sequence ID" value="MCL6229474.1"/>
    <property type="molecule type" value="Genomic_DNA"/>
</dbReference>
<dbReference type="PROSITE" id="PS51257">
    <property type="entry name" value="PROKAR_LIPOPROTEIN"/>
    <property type="match status" value="1"/>
</dbReference>
<gene>
    <name evidence="9" type="ORF">M4Z11_02435</name>
</gene>
<keyword evidence="10" id="KW-1185">Reference proteome</keyword>
<keyword evidence="4" id="KW-1003">Cell membrane</keyword>